<dbReference type="GO" id="GO:0032790">
    <property type="term" value="P:ribosome disassembly"/>
    <property type="evidence" value="ECO:0007669"/>
    <property type="project" value="TreeGrafter"/>
</dbReference>
<name>A0AA35WXP5_GEOBA</name>
<dbReference type="Pfam" id="PF14492">
    <property type="entry name" value="EFG_III"/>
    <property type="match status" value="1"/>
</dbReference>
<dbReference type="SUPFAM" id="SSF54980">
    <property type="entry name" value="EF-G C-terminal domain-like"/>
    <property type="match status" value="2"/>
</dbReference>
<keyword evidence="3 7" id="KW-0251">Elongation factor</keyword>
<accession>A0AA35WXP5</accession>
<dbReference type="Gene3D" id="3.30.230.10">
    <property type="match status" value="2"/>
</dbReference>
<dbReference type="SUPFAM" id="SSF54211">
    <property type="entry name" value="Ribosomal protein S5 domain 2-like"/>
    <property type="match status" value="1"/>
</dbReference>
<dbReference type="FunFam" id="2.40.30.10:FF:000006">
    <property type="entry name" value="Elongation factor G"/>
    <property type="match status" value="1"/>
</dbReference>
<evidence type="ECO:0000259" key="6">
    <source>
        <dbReference type="PROSITE" id="PS51722"/>
    </source>
</evidence>
<dbReference type="InterPro" id="IPR020568">
    <property type="entry name" value="Ribosomal_Su5_D2-typ_SF"/>
</dbReference>
<dbReference type="InterPro" id="IPR035647">
    <property type="entry name" value="EFG_III/V"/>
</dbReference>
<dbReference type="InterPro" id="IPR000640">
    <property type="entry name" value="EFG_V-like"/>
</dbReference>
<protein>
    <submittedName>
        <fullName evidence="7">Elongation factor G</fullName>
    </submittedName>
</protein>
<dbReference type="InterPro" id="IPR041095">
    <property type="entry name" value="EFG_II"/>
</dbReference>
<proteinExistence type="inferred from homology"/>
<dbReference type="GO" id="GO:0005525">
    <property type="term" value="F:GTP binding"/>
    <property type="evidence" value="ECO:0007669"/>
    <property type="project" value="UniProtKB-KW"/>
</dbReference>
<feature type="domain" description="Tr-type G" evidence="6">
    <location>
        <begin position="1"/>
        <end position="230"/>
    </location>
</feature>
<gene>
    <name evidence="7" type="ORF">GBAR_LOCUS20544</name>
</gene>
<dbReference type="InterPro" id="IPR009022">
    <property type="entry name" value="EFG_III"/>
</dbReference>
<evidence type="ECO:0000313" key="7">
    <source>
        <dbReference type="EMBL" id="CAI8036699.1"/>
    </source>
</evidence>
<keyword evidence="8" id="KW-1185">Reference proteome</keyword>
<dbReference type="EMBL" id="CASHTH010002890">
    <property type="protein sequence ID" value="CAI8036699.1"/>
    <property type="molecule type" value="Genomic_DNA"/>
</dbReference>
<evidence type="ECO:0000256" key="5">
    <source>
        <dbReference type="ARBA" id="ARBA00023134"/>
    </source>
</evidence>
<keyword evidence="5" id="KW-0342">GTP-binding</keyword>
<evidence type="ECO:0000313" key="8">
    <source>
        <dbReference type="Proteomes" id="UP001174909"/>
    </source>
</evidence>
<dbReference type="NCBIfam" id="TIGR00484">
    <property type="entry name" value="EF-G"/>
    <property type="match status" value="1"/>
</dbReference>
<dbReference type="Gene3D" id="2.40.30.10">
    <property type="entry name" value="Translation factors"/>
    <property type="match status" value="1"/>
</dbReference>
<dbReference type="Gene3D" id="3.30.70.240">
    <property type="match status" value="1"/>
</dbReference>
<keyword evidence="4" id="KW-0648">Protein biosynthesis</keyword>
<dbReference type="PANTHER" id="PTHR43261">
    <property type="entry name" value="TRANSLATION ELONGATION FACTOR G-RELATED"/>
    <property type="match status" value="1"/>
</dbReference>
<dbReference type="Gene3D" id="3.40.50.300">
    <property type="entry name" value="P-loop containing nucleotide triphosphate hydrolases"/>
    <property type="match status" value="2"/>
</dbReference>
<dbReference type="Pfam" id="PF00009">
    <property type="entry name" value="GTP_EFTU"/>
    <property type="match status" value="1"/>
</dbReference>
<comment type="caution">
    <text evidence="7">The sequence shown here is derived from an EMBL/GenBank/DDBJ whole genome shotgun (WGS) entry which is preliminary data.</text>
</comment>
<dbReference type="InterPro" id="IPR005517">
    <property type="entry name" value="Transl_elong_EFG/EF2_IV"/>
</dbReference>
<dbReference type="AlphaFoldDB" id="A0AA35WXP5"/>
<evidence type="ECO:0000256" key="2">
    <source>
        <dbReference type="ARBA" id="ARBA00022741"/>
    </source>
</evidence>
<dbReference type="Proteomes" id="UP001174909">
    <property type="component" value="Unassembled WGS sequence"/>
</dbReference>
<dbReference type="GO" id="GO:0003924">
    <property type="term" value="F:GTPase activity"/>
    <property type="evidence" value="ECO:0007669"/>
    <property type="project" value="InterPro"/>
</dbReference>
<dbReference type="SMART" id="SM00838">
    <property type="entry name" value="EFG_C"/>
    <property type="match status" value="1"/>
</dbReference>
<dbReference type="Pfam" id="PF22042">
    <property type="entry name" value="EF-G_D2"/>
    <property type="match status" value="1"/>
</dbReference>
<dbReference type="SUPFAM" id="SSF52540">
    <property type="entry name" value="P-loop containing nucleoside triphosphate hydrolases"/>
    <property type="match status" value="1"/>
</dbReference>
<evidence type="ECO:0000256" key="1">
    <source>
        <dbReference type="ARBA" id="ARBA00005870"/>
    </source>
</evidence>
<dbReference type="PROSITE" id="PS00301">
    <property type="entry name" value="G_TR_1"/>
    <property type="match status" value="1"/>
</dbReference>
<dbReference type="PRINTS" id="PR00315">
    <property type="entry name" value="ELONGATNFCT"/>
</dbReference>
<dbReference type="Gene3D" id="3.30.70.870">
    <property type="entry name" value="Elongation Factor G (Translational Gtpase), domain 3"/>
    <property type="match status" value="1"/>
</dbReference>
<dbReference type="InterPro" id="IPR031157">
    <property type="entry name" value="G_TR_CS"/>
</dbReference>
<sequence length="612" mass="66964">MAHIDAGKTTTTERMLYYTGRTHKLGEVHDGQAEMDWMELEKERGITITAAATSCPWRDHDINIIDTPGHVDFTVEVERSLCILDGAVAVFCAVPRIVFVNKMDRTGARFADVVDELHDKLGADAVPVQIPVTEGAGFSSIIDLVSMQIVEWDDSEHGTEYRARPIPADLLPTAEGHRIDLYEKLADHDDAFMEEYLAGGNISPERVRYGPQEGVQLLLDAVVDYLPSPLDKEPVSGIRPADGEYVDRKPADDEPFSAMAFKVATDPYVGRLTYVRVYSGVLPSGSYVFNATADVRERATRILRMHANRREEVDALRTGDIGAVVGARRTTTGDTLCDASAPLLLESMVFPDPVVSIAIEPKSKTESDKLGLALRALSEEDPTFHVRYDAEVSQTIISGMGELHLDVLVQRLLREFAVDADVGRPEVAYREALTRVAEAEGRFVRQTGGRGQYGHVVMRFEPLPPGAGFVFESKIVKETGSIAGYPMVDFRAVLLDGSYHDVDSSEIAFTVAATMAYHDAVRRAGPAILEPIMDVEVCAPDVHLGDVIADLGARSGQIASVDDRFGGKVVTARRAAAVHVRFAAYRRVPAAVQEEIIQRAGRAAERNHTPVA</sequence>
<dbReference type="InterPro" id="IPR000795">
    <property type="entry name" value="T_Tr_GTP-bd_dom"/>
</dbReference>
<dbReference type="SMART" id="SM00889">
    <property type="entry name" value="EFG_IV"/>
    <property type="match status" value="1"/>
</dbReference>
<dbReference type="InterPro" id="IPR009000">
    <property type="entry name" value="Transl_B-barrel_sf"/>
</dbReference>
<evidence type="ECO:0000256" key="3">
    <source>
        <dbReference type="ARBA" id="ARBA00022768"/>
    </source>
</evidence>
<dbReference type="GO" id="GO:0003746">
    <property type="term" value="F:translation elongation factor activity"/>
    <property type="evidence" value="ECO:0007669"/>
    <property type="project" value="UniProtKB-KW"/>
</dbReference>
<dbReference type="InterPro" id="IPR014721">
    <property type="entry name" value="Ribsml_uS5_D2-typ_fold_subgr"/>
</dbReference>
<dbReference type="InterPro" id="IPR053905">
    <property type="entry name" value="EF-G-like_DII"/>
</dbReference>
<comment type="similarity">
    <text evidence="1">Belongs to the TRAFAC class translation factor GTPase superfamily. Classic translation factor GTPase family. EF-G/EF-2 subfamily.</text>
</comment>
<dbReference type="SUPFAM" id="SSF50447">
    <property type="entry name" value="Translation proteins"/>
    <property type="match status" value="1"/>
</dbReference>
<dbReference type="InterPro" id="IPR005225">
    <property type="entry name" value="Small_GTP-bd"/>
</dbReference>
<evidence type="ECO:0000256" key="4">
    <source>
        <dbReference type="ARBA" id="ARBA00022917"/>
    </source>
</evidence>
<dbReference type="NCBIfam" id="TIGR00231">
    <property type="entry name" value="small_GTP"/>
    <property type="match status" value="1"/>
</dbReference>
<keyword evidence="2" id="KW-0547">Nucleotide-binding</keyword>
<reference evidence="7" key="1">
    <citation type="submission" date="2023-03" db="EMBL/GenBank/DDBJ databases">
        <authorList>
            <person name="Steffen K."/>
            <person name="Cardenas P."/>
        </authorList>
    </citation>
    <scope>NUCLEOTIDE SEQUENCE</scope>
</reference>
<organism evidence="7 8">
    <name type="scientific">Geodia barretti</name>
    <name type="common">Barrett's horny sponge</name>
    <dbReference type="NCBI Taxonomy" id="519541"/>
    <lineage>
        <taxon>Eukaryota</taxon>
        <taxon>Metazoa</taxon>
        <taxon>Porifera</taxon>
        <taxon>Demospongiae</taxon>
        <taxon>Heteroscleromorpha</taxon>
        <taxon>Tetractinellida</taxon>
        <taxon>Astrophorina</taxon>
        <taxon>Geodiidae</taxon>
        <taxon>Geodia</taxon>
    </lineage>
</organism>
<dbReference type="CDD" id="cd04088">
    <property type="entry name" value="EFG_mtEFG_II"/>
    <property type="match status" value="1"/>
</dbReference>
<dbReference type="FunFam" id="3.30.70.870:FF:000001">
    <property type="entry name" value="Elongation factor G"/>
    <property type="match status" value="1"/>
</dbReference>
<dbReference type="InterPro" id="IPR027417">
    <property type="entry name" value="P-loop_NTPase"/>
</dbReference>
<dbReference type="PANTHER" id="PTHR43261:SF1">
    <property type="entry name" value="RIBOSOME-RELEASING FACTOR 2, MITOCHONDRIAL"/>
    <property type="match status" value="1"/>
</dbReference>
<dbReference type="InterPro" id="IPR004540">
    <property type="entry name" value="Transl_elong_EFG/EF2"/>
</dbReference>
<dbReference type="CDD" id="cd16262">
    <property type="entry name" value="EFG_III"/>
    <property type="match status" value="1"/>
</dbReference>
<dbReference type="Pfam" id="PF03764">
    <property type="entry name" value="EFG_IV"/>
    <property type="match status" value="2"/>
</dbReference>
<dbReference type="PROSITE" id="PS51722">
    <property type="entry name" value="G_TR_2"/>
    <property type="match status" value="1"/>
</dbReference>